<feature type="domain" description="Zinc knuckle CX2CX4HX4C" evidence="3">
    <location>
        <begin position="1"/>
        <end position="38"/>
    </location>
</feature>
<feature type="transmembrane region" description="Helical" evidence="2">
    <location>
        <begin position="186"/>
        <end position="203"/>
    </location>
</feature>
<dbReference type="EMBL" id="JAATIP010000033">
    <property type="protein sequence ID" value="KAF4388842.1"/>
    <property type="molecule type" value="Genomic_DNA"/>
</dbReference>
<gene>
    <name evidence="4" type="ORF">F8388_019021</name>
</gene>
<dbReference type="Proteomes" id="UP000525078">
    <property type="component" value="Unassembled WGS sequence"/>
</dbReference>
<evidence type="ECO:0000259" key="3">
    <source>
        <dbReference type="Pfam" id="PF14392"/>
    </source>
</evidence>
<dbReference type="AlphaFoldDB" id="A0A7J6H0U7"/>
<evidence type="ECO:0000256" key="2">
    <source>
        <dbReference type="SAM" id="Phobius"/>
    </source>
</evidence>
<accession>A0A7J6H0U7</accession>
<reference evidence="4 5" key="1">
    <citation type="journal article" date="2020" name="bioRxiv">
        <title>Sequence and annotation of 42 cannabis genomes reveals extensive copy number variation in cannabinoid synthesis and pathogen resistance genes.</title>
        <authorList>
            <person name="Mckernan K.J."/>
            <person name="Helbert Y."/>
            <person name="Kane L.T."/>
            <person name="Ebling H."/>
            <person name="Zhang L."/>
            <person name="Liu B."/>
            <person name="Eaton Z."/>
            <person name="Mclaughlin S."/>
            <person name="Kingan S."/>
            <person name="Baybayan P."/>
            <person name="Concepcion G."/>
            <person name="Jordan M."/>
            <person name="Riva A."/>
            <person name="Barbazuk W."/>
            <person name="Harkins T."/>
        </authorList>
    </citation>
    <scope>NUCLEOTIDE SEQUENCE [LARGE SCALE GENOMIC DNA]</scope>
    <source>
        <strain evidence="5">cv. Jamaican Lion 4</strain>
        <tissue evidence="4">Leaf</tissue>
    </source>
</reference>
<organism evidence="4 5">
    <name type="scientific">Cannabis sativa</name>
    <name type="common">Hemp</name>
    <name type="synonym">Marijuana</name>
    <dbReference type="NCBI Taxonomy" id="3483"/>
    <lineage>
        <taxon>Eukaryota</taxon>
        <taxon>Viridiplantae</taxon>
        <taxon>Streptophyta</taxon>
        <taxon>Embryophyta</taxon>
        <taxon>Tracheophyta</taxon>
        <taxon>Spermatophyta</taxon>
        <taxon>Magnoliopsida</taxon>
        <taxon>eudicotyledons</taxon>
        <taxon>Gunneridae</taxon>
        <taxon>Pentapetalae</taxon>
        <taxon>rosids</taxon>
        <taxon>fabids</taxon>
        <taxon>Rosales</taxon>
        <taxon>Cannabaceae</taxon>
        <taxon>Cannabis</taxon>
    </lineage>
</organism>
<evidence type="ECO:0000256" key="1">
    <source>
        <dbReference type="SAM" id="MobiDB-lite"/>
    </source>
</evidence>
<keyword evidence="2" id="KW-1133">Transmembrane helix</keyword>
<keyword evidence="2" id="KW-0812">Transmembrane</keyword>
<sequence>MKFRKRDGEFFWENFKYEKVPMFCFIYGLMGHSENYYPTIYDTPPENIIKPYVLFMKAPPKRSNFLTASPWLRQANPSAHSQSEEHHREYPGINEQHDTRPHSEDINVGENHQGNIHGITTNYGRDGELTSVLNEPTMVVMENNALFNSDMDLSILESIKRRVSTLAKGGPSIVPNVTMTNINDEVTLSFIFTFLSLSLHLFISDMVSDA</sequence>
<keyword evidence="2" id="KW-0472">Membrane</keyword>
<dbReference type="Pfam" id="PF14392">
    <property type="entry name" value="zf-CCHC_4"/>
    <property type="match status" value="1"/>
</dbReference>
<feature type="compositionally biased region" description="Basic and acidic residues" evidence="1">
    <location>
        <begin position="82"/>
        <end position="98"/>
    </location>
</feature>
<dbReference type="InterPro" id="IPR025836">
    <property type="entry name" value="Zn_knuckle_CX2CX4HX4C"/>
</dbReference>
<feature type="region of interest" description="Disordered" evidence="1">
    <location>
        <begin position="75"/>
        <end position="98"/>
    </location>
</feature>
<proteinExistence type="predicted"/>
<evidence type="ECO:0000313" key="5">
    <source>
        <dbReference type="Proteomes" id="UP000525078"/>
    </source>
</evidence>
<evidence type="ECO:0000313" key="4">
    <source>
        <dbReference type="EMBL" id="KAF4388842.1"/>
    </source>
</evidence>
<protein>
    <recommendedName>
        <fullName evidence="3">Zinc knuckle CX2CX4HX4C domain-containing protein</fullName>
    </recommendedName>
</protein>
<name>A0A7J6H0U7_CANSA</name>
<comment type="caution">
    <text evidence="4">The sequence shown here is derived from an EMBL/GenBank/DDBJ whole genome shotgun (WGS) entry which is preliminary data.</text>
</comment>